<dbReference type="AlphaFoldDB" id="A0A9P0BGK7"/>
<protein>
    <submittedName>
        <fullName evidence="4">Uncharacterized protein</fullName>
    </submittedName>
</protein>
<name>A0A9P0BGK7_BRAAE</name>
<evidence type="ECO:0000256" key="1">
    <source>
        <dbReference type="SAM" id="MobiDB-lite"/>
    </source>
</evidence>
<dbReference type="EMBL" id="OV121139">
    <property type="protein sequence ID" value="CAH0562388.1"/>
    <property type="molecule type" value="Genomic_DNA"/>
</dbReference>
<sequence length="364" mass="41626">MRRLVVFLFFTSKYICDCQEGSQYLQNAVRDLRKMNFRQTLRRADTKFLEESTKLPITDEENTPAAIERRVVYQNGNVPPLTLTKGELAALYENAVHKGETIKLNAGDNSYVHAAVAELDGSESKIHSHEDHSDDTDGYYYYYYPIKSFLDEMSSQPAHGHNDKIHFPSNPPSDYHIDPHDHYDHIQPYKEHHDDHTKSKYQYHSHHHEHLINISPTNKQAVEEKKPKAMEPLFMAISGFIGVAVAIALSVLMIPRMANPLVGNKKTAKHERISDIARIAISAIEGNDCTERFACELGNTARSFNLQENRFVKLLRRMAPSTFGKHIDKVGRYSNKRLKCTAIPCKKKPPKNKNSQKKNAQKKS</sequence>
<evidence type="ECO:0000256" key="3">
    <source>
        <dbReference type="SAM" id="SignalP"/>
    </source>
</evidence>
<feature type="region of interest" description="Disordered" evidence="1">
    <location>
        <begin position="344"/>
        <end position="364"/>
    </location>
</feature>
<keyword evidence="3" id="KW-0732">Signal</keyword>
<accession>A0A9P0BGK7</accession>
<evidence type="ECO:0000256" key="2">
    <source>
        <dbReference type="SAM" id="Phobius"/>
    </source>
</evidence>
<keyword evidence="2" id="KW-1133">Transmembrane helix</keyword>
<reference evidence="4" key="1">
    <citation type="submission" date="2021-12" db="EMBL/GenBank/DDBJ databases">
        <authorList>
            <person name="King R."/>
        </authorList>
    </citation>
    <scope>NUCLEOTIDE SEQUENCE</scope>
</reference>
<feature type="signal peptide" evidence="3">
    <location>
        <begin position="1"/>
        <end position="18"/>
    </location>
</feature>
<dbReference type="Proteomes" id="UP001154078">
    <property type="component" value="Chromosome 8"/>
</dbReference>
<keyword evidence="5" id="KW-1185">Reference proteome</keyword>
<evidence type="ECO:0000313" key="4">
    <source>
        <dbReference type="EMBL" id="CAH0562388.1"/>
    </source>
</evidence>
<evidence type="ECO:0000313" key="5">
    <source>
        <dbReference type="Proteomes" id="UP001154078"/>
    </source>
</evidence>
<keyword evidence="2" id="KW-0812">Transmembrane</keyword>
<feature type="transmembrane region" description="Helical" evidence="2">
    <location>
        <begin position="233"/>
        <end position="254"/>
    </location>
</feature>
<feature type="chain" id="PRO_5040172059" evidence="3">
    <location>
        <begin position="19"/>
        <end position="364"/>
    </location>
</feature>
<dbReference type="OrthoDB" id="6380108at2759"/>
<organism evidence="4 5">
    <name type="scientific">Brassicogethes aeneus</name>
    <name type="common">Rape pollen beetle</name>
    <name type="synonym">Meligethes aeneus</name>
    <dbReference type="NCBI Taxonomy" id="1431903"/>
    <lineage>
        <taxon>Eukaryota</taxon>
        <taxon>Metazoa</taxon>
        <taxon>Ecdysozoa</taxon>
        <taxon>Arthropoda</taxon>
        <taxon>Hexapoda</taxon>
        <taxon>Insecta</taxon>
        <taxon>Pterygota</taxon>
        <taxon>Neoptera</taxon>
        <taxon>Endopterygota</taxon>
        <taxon>Coleoptera</taxon>
        <taxon>Polyphaga</taxon>
        <taxon>Cucujiformia</taxon>
        <taxon>Nitidulidae</taxon>
        <taxon>Meligethinae</taxon>
        <taxon>Brassicogethes</taxon>
    </lineage>
</organism>
<proteinExistence type="predicted"/>
<keyword evidence="2" id="KW-0472">Membrane</keyword>
<gene>
    <name evidence="4" type="ORF">MELIAE_LOCUS11513</name>
</gene>